<sequence>MNKLVCNICPHHCNLAEGQIGLCKARSNVNGEITAINYGRITGIALDPIEKKPLKMFYPGSEILSVGSFGCNFKCSFCQNNDISMAGKNELDTQFVTPEELIQLALELRTKGNIGIAYTYNEPLVGYEYIRDCAILAKENGLKNVVVTNGCFCEEPMRELLPYIDALNIDLKGFTEEFYHNIGGSLETVKDFIRLAIKTSHIEITTLVIPGENDSEEEIRSLSKFIASVSKDIPLHLTRFFPRYKMLNRNATEVSSVYKLADIARESLNFVFEGNC</sequence>
<evidence type="ECO:0000256" key="5">
    <source>
        <dbReference type="ARBA" id="ARBA00023014"/>
    </source>
</evidence>
<keyword evidence="2 6" id="KW-0949">S-adenosyl-L-methionine</keyword>
<dbReference type="InterPro" id="IPR007197">
    <property type="entry name" value="rSAM"/>
</dbReference>
<proteinExistence type="predicted"/>
<feature type="binding site" evidence="6">
    <location>
        <position position="75"/>
    </location>
    <ligand>
        <name>[4Fe-4S] cluster</name>
        <dbReference type="ChEBI" id="CHEBI:49883"/>
        <note>4Fe-4S-S-AdoMet</note>
    </ligand>
</feature>
<dbReference type="SUPFAM" id="SSF102114">
    <property type="entry name" value="Radical SAM enzymes"/>
    <property type="match status" value="1"/>
</dbReference>
<accession>A0A1I5FGZ1</accession>
<keyword evidence="5 6" id="KW-0411">Iron-sulfur</keyword>
<dbReference type="InterPro" id="IPR027596">
    <property type="entry name" value="AmmeMemoSam_rS"/>
</dbReference>
<evidence type="ECO:0000256" key="2">
    <source>
        <dbReference type="ARBA" id="ARBA00022691"/>
    </source>
</evidence>
<dbReference type="GO" id="GO:0016829">
    <property type="term" value="F:lyase activity"/>
    <property type="evidence" value="ECO:0007669"/>
    <property type="project" value="UniProtKB-KW"/>
</dbReference>
<dbReference type="GO" id="GO:0051539">
    <property type="term" value="F:4 iron, 4 sulfur cluster binding"/>
    <property type="evidence" value="ECO:0007669"/>
    <property type="project" value="UniProtKB-KW"/>
</dbReference>
<dbReference type="EMBL" id="FOWD01000014">
    <property type="protein sequence ID" value="SFO23010.1"/>
    <property type="molecule type" value="Genomic_DNA"/>
</dbReference>
<evidence type="ECO:0000313" key="9">
    <source>
        <dbReference type="Proteomes" id="UP000198806"/>
    </source>
</evidence>
<dbReference type="PANTHER" id="PTHR30352">
    <property type="entry name" value="PYRUVATE FORMATE-LYASE-ACTIVATING ENZYME"/>
    <property type="match status" value="1"/>
</dbReference>
<dbReference type="GO" id="GO:0046872">
    <property type="term" value="F:metal ion binding"/>
    <property type="evidence" value="ECO:0007669"/>
    <property type="project" value="UniProtKB-KW"/>
</dbReference>
<evidence type="ECO:0000256" key="4">
    <source>
        <dbReference type="ARBA" id="ARBA00023004"/>
    </source>
</evidence>
<dbReference type="PANTHER" id="PTHR30352:SF5">
    <property type="entry name" value="PYRUVATE FORMATE-LYASE 1-ACTIVATING ENZYME"/>
    <property type="match status" value="1"/>
</dbReference>
<dbReference type="InterPro" id="IPR034457">
    <property type="entry name" value="Organic_radical-activating"/>
</dbReference>
<dbReference type="CDD" id="cd01335">
    <property type="entry name" value="Radical_SAM"/>
    <property type="match status" value="1"/>
</dbReference>
<dbReference type="InterPro" id="IPR006638">
    <property type="entry name" value="Elp3/MiaA/NifB-like_rSAM"/>
</dbReference>
<dbReference type="Gene3D" id="3.20.20.70">
    <property type="entry name" value="Aldolase class I"/>
    <property type="match status" value="1"/>
</dbReference>
<dbReference type="SMART" id="SM00729">
    <property type="entry name" value="Elp3"/>
    <property type="match status" value="1"/>
</dbReference>
<dbReference type="InterPro" id="IPR016431">
    <property type="entry name" value="Pyrv-formate_lyase-activ_prd"/>
</dbReference>
<dbReference type="InterPro" id="IPR013785">
    <property type="entry name" value="Aldolase_TIM"/>
</dbReference>
<keyword evidence="1" id="KW-0004">4Fe-4S</keyword>
<protein>
    <submittedName>
        <fullName evidence="8">Pyruvate formate lyase activating enzyme</fullName>
    </submittedName>
</protein>
<dbReference type="InterPro" id="IPR058240">
    <property type="entry name" value="rSAM_sf"/>
</dbReference>
<keyword evidence="3 6" id="KW-0479">Metal-binding</keyword>
<dbReference type="STRING" id="1527.SAMN04489757_11417"/>
<keyword evidence="9" id="KW-1185">Reference proteome</keyword>
<organism evidence="8 9">
    <name type="scientific">Anaerocolumna aminovalerica</name>
    <dbReference type="NCBI Taxonomy" id="1527"/>
    <lineage>
        <taxon>Bacteria</taxon>
        <taxon>Bacillati</taxon>
        <taxon>Bacillota</taxon>
        <taxon>Clostridia</taxon>
        <taxon>Lachnospirales</taxon>
        <taxon>Lachnospiraceae</taxon>
        <taxon>Anaerocolumna</taxon>
    </lineage>
</organism>
<keyword evidence="8" id="KW-0670">Pyruvate</keyword>
<dbReference type="SFLD" id="SFLDS00029">
    <property type="entry name" value="Radical_SAM"/>
    <property type="match status" value="1"/>
</dbReference>
<evidence type="ECO:0000313" key="8">
    <source>
        <dbReference type="EMBL" id="SFO23010.1"/>
    </source>
</evidence>
<keyword evidence="4 6" id="KW-0408">Iron</keyword>
<feature type="binding site" evidence="6">
    <location>
        <position position="71"/>
    </location>
    <ligand>
        <name>[4Fe-4S] cluster</name>
        <dbReference type="ChEBI" id="CHEBI:49883"/>
        <note>4Fe-4S-S-AdoMet</note>
    </ligand>
</feature>
<comment type="cofactor">
    <cofactor evidence="6">
        <name>[4Fe-4S] cluster</name>
        <dbReference type="ChEBI" id="CHEBI:49883"/>
    </cofactor>
    <text evidence="6">Binds 1 [4Fe-4S] cluster. The cluster is coordinated with 3 cysteines and an exchangeable S-adenosyl-L-methionine.</text>
</comment>
<evidence type="ECO:0000256" key="3">
    <source>
        <dbReference type="ARBA" id="ARBA00022723"/>
    </source>
</evidence>
<dbReference type="SFLD" id="SFLDG01101">
    <property type="entry name" value="Uncharacterised_Radical_SAM_Su"/>
    <property type="match status" value="1"/>
</dbReference>
<dbReference type="PROSITE" id="PS51918">
    <property type="entry name" value="RADICAL_SAM"/>
    <property type="match status" value="1"/>
</dbReference>
<keyword evidence="8" id="KW-0456">Lyase</keyword>
<reference evidence="8 9" key="1">
    <citation type="submission" date="2016-10" db="EMBL/GenBank/DDBJ databases">
        <authorList>
            <person name="de Groot N.N."/>
        </authorList>
    </citation>
    <scope>NUCLEOTIDE SEQUENCE [LARGE SCALE GENOMIC DNA]</scope>
    <source>
        <strain evidence="8 9">DSM 1283</strain>
    </source>
</reference>
<dbReference type="OrthoDB" id="9778883at2"/>
<feature type="domain" description="Radical SAM core" evidence="7">
    <location>
        <begin position="56"/>
        <end position="273"/>
    </location>
</feature>
<dbReference type="AlphaFoldDB" id="A0A1I5FGZ1"/>
<evidence type="ECO:0000259" key="7">
    <source>
        <dbReference type="PROSITE" id="PS51918"/>
    </source>
</evidence>
<dbReference type="Proteomes" id="UP000198806">
    <property type="component" value="Unassembled WGS sequence"/>
</dbReference>
<dbReference type="RefSeq" id="WP_091686419.1">
    <property type="nucleotide sequence ID" value="NZ_BAABFM010000048.1"/>
</dbReference>
<gene>
    <name evidence="8" type="ORF">SAMN04489757_11417</name>
</gene>
<name>A0A1I5FGZ1_9FIRM</name>
<evidence type="ECO:0000256" key="6">
    <source>
        <dbReference type="PIRSR" id="PIRSR004869-50"/>
    </source>
</evidence>
<feature type="binding site" evidence="6">
    <location>
        <position position="78"/>
    </location>
    <ligand>
        <name>[4Fe-4S] cluster</name>
        <dbReference type="ChEBI" id="CHEBI:49883"/>
        <note>4Fe-4S-S-AdoMet</note>
    </ligand>
</feature>
<evidence type="ECO:0000256" key="1">
    <source>
        <dbReference type="ARBA" id="ARBA00022485"/>
    </source>
</evidence>
<dbReference type="PIRSF" id="PIRSF004869">
    <property type="entry name" value="PflX_prd"/>
    <property type="match status" value="1"/>
</dbReference>
<dbReference type="NCBIfam" id="TIGR04337">
    <property type="entry name" value="AmmeMemoSam_rS"/>
    <property type="match status" value="1"/>
</dbReference>
<dbReference type="Pfam" id="PF04055">
    <property type="entry name" value="Radical_SAM"/>
    <property type="match status" value="1"/>
</dbReference>